<reference evidence="3" key="1">
    <citation type="journal article" date="2008" name="Genome Res.">
        <title>The genome of Pelotomaculum thermopropionicum reveals niche-associated evolution in anaerobic microbiota.</title>
        <authorList>
            <person name="Kosaka T."/>
            <person name="Kato S."/>
            <person name="Shimoyama T."/>
            <person name="Ishii S."/>
            <person name="Abe T."/>
            <person name="Watanabe K."/>
        </authorList>
    </citation>
    <scope>NUCLEOTIDE SEQUENCE [LARGE SCALE GENOMIC DNA]</scope>
    <source>
        <strain evidence="3">DSM 13744 / JCM 10971 / SI</strain>
    </source>
</reference>
<name>A5D4P7_PELTS</name>
<organism evidence="2 3">
    <name type="scientific">Pelotomaculum thermopropionicum (strain DSM 13744 / JCM 10971 / SI)</name>
    <dbReference type="NCBI Taxonomy" id="370438"/>
    <lineage>
        <taxon>Bacteria</taxon>
        <taxon>Bacillati</taxon>
        <taxon>Bacillota</taxon>
        <taxon>Clostridia</taxon>
        <taxon>Eubacteriales</taxon>
        <taxon>Desulfotomaculaceae</taxon>
        <taxon>Pelotomaculum</taxon>
    </lineage>
</organism>
<protein>
    <submittedName>
        <fullName evidence="2">Secreted protein</fullName>
    </submittedName>
</protein>
<dbReference type="AlphaFoldDB" id="A5D4P7"/>
<dbReference type="Proteomes" id="UP000006556">
    <property type="component" value="Chromosome"/>
</dbReference>
<dbReference type="KEGG" id="pth:PTH_0613"/>
<gene>
    <name evidence="2" type="ordered locus">PTH_0613</name>
</gene>
<dbReference type="EMBL" id="AP009389">
    <property type="protein sequence ID" value="BAF58794.1"/>
    <property type="molecule type" value="Genomic_DNA"/>
</dbReference>
<dbReference type="InterPro" id="IPR019198">
    <property type="entry name" value="Beta_propeller_containing"/>
</dbReference>
<dbReference type="HOGENOM" id="CLU_015706_0_0_9"/>
<dbReference type="STRING" id="370438.PTH_0613"/>
<dbReference type="InterPro" id="IPR012854">
    <property type="entry name" value="Cu_amine_oxidase-like_N"/>
</dbReference>
<dbReference type="Pfam" id="PF07833">
    <property type="entry name" value="Cu_amine_oxidN1"/>
    <property type="match status" value="1"/>
</dbReference>
<keyword evidence="3" id="KW-1185">Reference proteome</keyword>
<evidence type="ECO:0000313" key="2">
    <source>
        <dbReference type="EMBL" id="BAF58794.1"/>
    </source>
</evidence>
<dbReference type="InterPro" id="IPR036582">
    <property type="entry name" value="Mao_N_sf"/>
</dbReference>
<evidence type="ECO:0000259" key="1">
    <source>
        <dbReference type="Pfam" id="PF07833"/>
    </source>
</evidence>
<dbReference type="Pfam" id="PF09826">
    <property type="entry name" value="Beta_propel"/>
    <property type="match status" value="1"/>
</dbReference>
<proteinExistence type="predicted"/>
<accession>A5D4P7</accession>
<dbReference type="SUPFAM" id="SSF55383">
    <property type="entry name" value="Copper amine oxidase, domain N"/>
    <property type="match status" value="2"/>
</dbReference>
<dbReference type="Gene3D" id="3.30.457.10">
    <property type="entry name" value="Copper amine oxidase-like, N-terminal domain"/>
    <property type="match status" value="2"/>
</dbReference>
<sequence length="806" mass="89464">MKIKYIIIPVVFLALSVVFIPWLQPGVDAAPNHKAVFVIGQETYIADGVARAMDVAPFVHDGRSYVPARFLGNALGIPDKNITWDSATQSATLSLNGAALRLTAGSFSLYSGERELTMDVAPVLREGRMFLPAYWVANALGYEAKWDEAEQAVLIGPPGDLPEPPAGLDELPSVGTYENLISLLEKAQGRSSVQYRMKSLDAAAAPELGQAGVPAPSGTGAVDYSRTNVQVEGVDEADIVKTDGSYIYAVSGDRIVIAKAYPAEEMKVVSVLNFAEKEFSPLEMYVDERYLVVIGHACKYPEDPVFRPMVEGNVKKVSRMMPPYYRDMVRAVIYDISDKSNVSQVRELELDGTYVSSRKIGPAFYLVADKSIYYHPDKESEDLRPSCRDTAIGNELVKIDCSEIKCFPGFVVPNYLIVAGLNLDRPEDKANINTYLGSGENIYCSVKNLYVAVTDYGTGQAEIDLSSEEKPMDGEARPGIWPRPRPAVNKTRVYRFAMNDGKLAYSGSGEVPGTILSQFSMDEHNGYFRIATTKGEIWRTDEHTSKNNVYILDGNLNITGKIEDIAPGEKIYSVRFMGDRAYMVTFKTVDPFYVIDLKDPRRPAILGALKIPGYSDYLHPYDENHIIGFGKDTVELGQKGGQADGSGSMAFYTGMKMAIFDVSDVNNPVEMFREIIGDRGTDSELLHNHKALLFSREKGLLAFPVRLMEVKDGSKVLETGFPQYGEFVFQGAYVYNMNLVDGFNLRGKITHLSDQDYLKAGYYWYYSAKNVERIIYINDTLYTISKKIIKANSLGDLREIKTIEIS</sequence>
<dbReference type="eggNOG" id="COG4880">
    <property type="taxonomic scope" value="Bacteria"/>
</dbReference>
<feature type="domain" description="Copper amine oxidase-like N-terminal" evidence="1">
    <location>
        <begin position="47"/>
        <end position="155"/>
    </location>
</feature>
<evidence type="ECO:0000313" key="3">
    <source>
        <dbReference type="Proteomes" id="UP000006556"/>
    </source>
</evidence>